<reference evidence="2 3" key="1">
    <citation type="submission" date="2014-04" db="EMBL/GenBank/DDBJ databases">
        <authorList>
            <consortium name="DOE Joint Genome Institute"/>
            <person name="Kuo A."/>
            <person name="Gay G."/>
            <person name="Dore J."/>
            <person name="Kohler A."/>
            <person name="Nagy L.G."/>
            <person name="Floudas D."/>
            <person name="Copeland A."/>
            <person name="Barry K.W."/>
            <person name="Cichocki N."/>
            <person name="Veneault-Fourrey C."/>
            <person name="LaButti K."/>
            <person name="Lindquist E.A."/>
            <person name="Lipzen A."/>
            <person name="Lundell T."/>
            <person name="Morin E."/>
            <person name="Murat C."/>
            <person name="Sun H."/>
            <person name="Tunlid A."/>
            <person name="Henrissat B."/>
            <person name="Grigoriev I.V."/>
            <person name="Hibbett D.S."/>
            <person name="Martin F."/>
            <person name="Nordberg H.P."/>
            <person name="Cantor M.N."/>
            <person name="Hua S.X."/>
        </authorList>
    </citation>
    <scope>NUCLEOTIDE SEQUENCE [LARGE SCALE GENOMIC DNA]</scope>
    <source>
        <strain evidence="3">h7</strain>
    </source>
</reference>
<dbReference type="Gene3D" id="3.30.420.10">
    <property type="entry name" value="Ribonuclease H-like superfamily/Ribonuclease H"/>
    <property type="match status" value="1"/>
</dbReference>
<reference evidence="3" key="2">
    <citation type="submission" date="2015-01" db="EMBL/GenBank/DDBJ databases">
        <title>Evolutionary Origins and Diversification of the Mycorrhizal Mutualists.</title>
        <authorList>
            <consortium name="DOE Joint Genome Institute"/>
            <consortium name="Mycorrhizal Genomics Consortium"/>
            <person name="Kohler A."/>
            <person name="Kuo A."/>
            <person name="Nagy L.G."/>
            <person name="Floudas D."/>
            <person name="Copeland A."/>
            <person name="Barry K.W."/>
            <person name="Cichocki N."/>
            <person name="Veneault-Fourrey C."/>
            <person name="LaButti K."/>
            <person name="Lindquist E.A."/>
            <person name="Lipzen A."/>
            <person name="Lundell T."/>
            <person name="Morin E."/>
            <person name="Murat C."/>
            <person name="Riley R."/>
            <person name="Ohm R."/>
            <person name="Sun H."/>
            <person name="Tunlid A."/>
            <person name="Henrissat B."/>
            <person name="Grigoriev I.V."/>
            <person name="Hibbett D.S."/>
            <person name="Martin F."/>
        </authorList>
    </citation>
    <scope>NUCLEOTIDE SEQUENCE [LARGE SCALE GENOMIC DNA]</scope>
    <source>
        <strain evidence="3">h7</strain>
    </source>
</reference>
<feature type="domain" description="Tc1-like transposase DDE" evidence="1">
    <location>
        <begin position="17"/>
        <end position="49"/>
    </location>
</feature>
<dbReference type="InterPro" id="IPR038717">
    <property type="entry name" value="Tc1-like_DDE_dom"/>
</dbReference>
<dbReference type="OrthoDB" id="2266637at2759"/>
<sequence>MFFQVFPYELFRQSILLGCRLFFLPPYSLDLNPIEQAFSAIKAFLRRNWKDDGLSVMDRACHNITTDIAWGFFCASGYVI</sequence>
<dbReference type="InterPro" id="IPR036397">
    <property type="entry name" value="RNaseH_sf"/>
</dbReference>
<keyword evidence="3" id="KW-1185">Reference proteome</keyword>
<name>A0A0C3CWI5_HEBCY</name>
<dbReference type="Pfam" id="PF13358">
    <property type="entry name" value="DDE_3"/>
    <property type="match status" value="1"/>
</dbReference>
<dbReference type="HOGENOM" id="CLU_056788_12_1_1"/>
<dbReference type="GO" id="GO:0003676">
    <property type="term" value="F:nucleic acid binding"/>
    <property type="evidence" value="ECO:0007669"/>
    <property type="project" value="InterPro"/>
</dbReference>
<dbReference type="AlphaFoldDB" id="A0A0C3CWI5"/>
<accession>A0A0C3CWI5</accession>
<dbReference type="STRING" id="686832.A0A0C3CWI5"/>
<evidence type="ECO:0000259" key="1">
    <source>
        <dbReference type="Pfam" id="PF13358"/>
    </source>
</evidence>
<protein>
    <recommendedName>
        <fullName evidence="1">Tc1-like transposase DDE domain-containing protein</fullName>
    </recommendedName>
</protein>
<gene>
    <name evidence="2" type="ORF">M413DRAFT_61843</name>
</gene>
<proteinExistence type="predicted"/>
<evidence type="ECO:0000313" key="3">
    <source>
        <dbReference type="Proteomes" id="UP000053424"/>
    </source>
</evidence>
<evidence type="ECO:0000313" key="2">
    <source>
        <dbReference type="EMBL" id="KIM48504.1"/>
    </source>
</evidence>
<dbReference type="EMBL" id="KN831769">
    <property type="protein sequence ID" value="KIM48504.1"/>
    <property type="molecule type" value="Genomic_DNA"/>
</dbReference>
<dbReference type="Proteomes" id="UP000053424">
    <property type="component" value="Unassembled WGS sequence"/>
</dbReference>
<organism evidence="2 3">
    <name type="scientific">Hebeloma cylindrosporum</name>
    <dbReference type="NCBI Taxonomy" id="76867"/>
    <lineage>
        <taxon>Eukaryota</taxon>
        <taxon>Fungi</taxon>
        <taxon>Dikarya</taxon>
        <taxon>Basidiomycota</taxon>
        <taxon>Agaricomycotina</taxon>
        <taxon>Agaricomycetes</taxon>
        <taxon>Agaricomycetidae</taxon>
        <taxon>Agaricales</taxon>
        <taxon>Agaricineae</taxon>
        <taxon>Hymenogastraceae</taxon>
        <taxon>Hebeloma</taxon>
    </lineage>
</organism>